<evidence type="ECO:0000313" key="2">
    <source>
        <dbReference type="EMBL" id="GID73715.1"/>
    </source>
</evidence>
<evidence type="ECO:0000256" key="1">
    <source>
        <dbReference type="SAM" id="MobiDB-lite"/>
    </source>
</evidence>
<accession>A0ABQ3Y163</accession>
<dbReference type="EMBL" id="BOMI01000037">
    <property type="protein sequence ID" value="GID73715.1"/>
    <property type="molecule type" value="Genomic_DNA"/>
</dbReference>
<dbReference type="SUPFAM" id="SSF48452">
    <property type="entry name" value="TPR-like"/>
    <property type="match status" value="1"/>
</dbReference>
<proteinExistence type="predicted"/>
<dbReference type="InterPro" id="IPR011990">
    <property type="entry name" value="TPR-like_helical_dom_sf"/>
</dbReference>
<name>A0ABQ3Y163_9ACTN</name>
<gene>
    <name evidence="2" type="ORF">Ade02nite_23560</name>
</gene>
<comment type="caution">
    <text evidence="2">The sequence shown here is derived from an EMBL/GenBank/DDBJ whole genome shotgun (WGS) entry which is preliminary data.</text>
</comment>
<organism evidence="2 3">
    <name type="scientific">Paractinoplanes deccanensis</name>
    <dbReference type="NCBI Taxonomy" id="113561"/>
    <lineage>
        <taxon>Bacteria</taxon>
        <taxon>Bacillati</taxon>
        <taxon>Actinomycetota</taxon>
        <taxon>Actinomycetes</taxon>
        <taxon>Micromonosporales</taxon>
        <taxon>Micromonosporaceae</taxon>
        <taxon>Paractinoplanes</taxon>
    </lineage>
</organism>
<dbReference type="Proteomes" id="UP000609879">
    <property type="component" value="Unassembled WGS sequence"/>
</dbReference>
<protein>
    <submittedName>
        <fullName evidence="2">Uncharacterized protein</fullName>
    </submittedName>
</protein>
<keyword evidence="3" id="KW-1185">Reference proteome</keyword>
<evidence type="ECO:0000313" key="3">
    <source>
        <dbReference type="Proteomes" id="UP000609879"/>
    </source>
</evidence>
<reference evidence="2 3" key="1">
    <citation type="submission" date="2021-01" db="EMBL/GenBank/DDBJ databases">
        <title>Whole genome shotgun sequence of Actinoplanes deccanensis NBRC 13994.</title>
        <authorList>
            <person name="Komaki H."/>
            <person name="Tamura T."/>
        </authorList>
    </citation>
    <scope>NUCLEOTIDE SEQUENCE [LARGE SCALE GENOMIC DNA]</scope>
    <source>
        <strain evidence="2 3">NBRC 13994</strain>
    </source>
</reference>
<dbReference type="Gene3D" id="1.25.40.10">
    <property type="entry name" value="Tetratricopeptide repeat domain"/>
    <property type="match status" value="1"/>
</dbReference>
<sequence length="344" mass="37499">MAAFPQVSRPDPGRVYPVDEGAPEDPSRTSGHTAAGVVACTAVVCPSLLLASETNTHRRAIMRGKRHPVEVHRRLRPGRPHLSMSGINDEPDSFQSDPPGCDRVGPTLGEQLLLDGADPAHLPDHPLLVAAAIGHCERVMDPALRLAWAQYAYRVAAERWEPDEPLRLRAMLLYGQALSQRGRVLDAYRIHRTRLTILEEVGDPDESVSGRRHLAGALHAISHCDEATTAIHHALTSWLAGDGPEDEGVHILADYAMILAGCGRTRAALQLLAAHPQLLPASEDRDTLALRIASKACTHPPICRRHPTGRPPQRGIRQLTASWQRLLHAAPVLSHLRSTESPGR</sequence>
<feature type="region of interest" description="Disordered" evidence="1">
    <location>
        <begin position="1"/>
        <end position="32"/>
    </location>
</feature>